<protein>
    <submittedName>
        <fullName evidence="2">Uncharacterized protein</fullName>
    </submittedName>
</protein>
<keyword evidence="3" id="KW-1185">Reference proteome</keyword>
<accession>A0A445G431</accession>
<sequence>MEGITWFAVIWSLWLQRNSLLFRGGSMDMEQVWEMVKVRSWAWLHSKTKNFHYSMFDWWEQWMLCIKDYKGFL</sequence>
<evidence type="ECO:0000313" key="3">
    <source>
        <dbReference type="Proteomes" id="UP000289340"/>
    </source>
</evidence>
<dbReference type="EMBL" id="QZWG01000017">
    <property type="protein sequence ID" value="RZB55941.1"/>
    <property type="molecule type" value="Genomic_DNA"/>
</dbReference>
<name>A0A445G431_GLYSO</name>
<evidence type="ECO:0000256" key="1">
    <source>
        <dbReference type="SAM" id="SignalP"/>
    </source>
</evidence>
<dbReference type="Proteomes" id="UP000289340">
    <property type="component" value="Chromosome 17"/>
</dbReference>
<feature type="signal peptide" evidence="1">
    <location>
        <begin position="1"/>
        <end position="21"/>
    </location>
</feature>
<comment type="caution">
    <text evidence="2">The sequence shown here is derived from an EMBL/GenBank/DDBJ whole genome shotgun (WGS) entry which is preliminary data.</text>
</comment>
<reference evidence="2 3" key="1">
    <citation type="submission" date="2018-09" db="EMBL/GenBank/DDBJ databases">
        <title>A high-quality reference genome of wild soybean provides a powerful tool to mine soybean genomes.</title>
        <authorList>
            <person name="Xie M."/>
            <person name="Chung C.Y.L."/>
            <person name="Li M.-W."/>
            <person name="Wong F.-L."/>
            <person name="Chan T.-F."/>
            <person name="Lam H.-M."/>
        </authorList>
    </citation>
    <scope>NUCLEOTIDE SEQUENCE [LARGE SCALE GENOMIC DNA]</scope>
    <source>
        <strain evidence="3">cv. W05</strain>
        <tissue evidence="2">Hypocotyl of etiolated seedlings</tissue>
    </source>
</reference>
<gene>
    <name evidence="2" type="ORF">D0Y65_045276</name>
</gene>
<keyword evidence="1" id="KW-0732">Signal</keyword>
<feature type="chain" id="PRO_5019188298" evidence="1">
    <location>
        <begin position="22"/>
        <end position="73"/>
    </location>
</feature>
<dbReference type="AlphaFoldDB" id="A0A445G431"/>
<evidence type="ECO:0000313" key="2">
    <source>
        <dbReference type="EMBL" id="RZB55941.1"/>
    </source>
</evidence>
<organism evidence="2 3">
    <name type="scientific">Glycine soja</name>
    <name type="common">Wild soybean</name>
    <dbReference type="NCBI Taxonomy" id="3848"/>
    <lineage>
        <taxon>Eukaryota</taxon>
        <taxon>Viridiplantae</taxon>
        <taxon>Streptophyta</taxon>
        <taxon>Embryophyta</taxon>
        <taxon>Tracheophyta</taxon>
        <taxon>Spermatophyta</taxon>
        <taxon>Magnoliopsida</taxon>
        <taxon>eudicotyledons</taxon>
        <taxon>Gunneridae</taxon>
        <taxon>Pentapetalae</taxon>
        <taxon>rosids</taxon>
        <taxon>fabids</taxon>
        <taxon>Fabales</taxon>
        <taxon>Fabaceae</taxon>
        <taxon>Papilionoideae</taxon>
        <taxon>50 kb inversion clade</taxon>
        <taxon>NPAAA clade</taxon>
        <taxon>indigoferoid/millettioid clade</taxon>
        <taxon>Phaseoleae</taxon>
        <taxon>Glycine</taxon>
        <taxon>Glycine subgen. Soja</taxon>
    </lineage>
</organism>
<proteinExistence type="predicted"/>